<gene>
    <name evidence="1" type="ORF">M413DRAFT_380509</name>
</gene>
<evidence type="ECO:0008006" key="3">
    <source>
        <dbReference type="Google" id="ProtNLM"/>
    </source>
</evidence>
<keyword evidence="2" id="KW-1185">Reference proteome</keyword>
<dbReference type="Proteomes" id="UP000053424">
    <property type="component" value="Unassembled WGS sequence"/>
</dbReference>
<reference evidence="1 2" key="1">
    <citation type="submission" date="2014-04" db="EMBL/GenBank/DDBJ databases">
        <authorList>
            <consortium name="DOE Joint Genome Institute"/>
            <person name="Kuo A."/>
            <person name="Gay G."/>
            <person name="Dore J."/>
            <person name="Kohler A."/>
            <person name="Nagy L.G."/>
            <person name="Floudas D."/>
            <person name="Copeland A."/>
            <person name="Barry K.W."/>
            <person name="Cichocki N."/>
            <person name="Veneault-Fourrey C."/>
            <person name="LaButti K."/>
            <person name="Lindquist E.A."/>
            <person name="Lipzen A."/>
            <person name="Lundell T."/>
            <person name="Morin E."/>
            <person name="Murat C."/>
            <person name="Sun H."/>
            <person name="Tunlid A."/>
            <person name="Henrissat B."/>
            <person name="Grigoriev I.V."/>
            <person name="Hibbett D.S."/>
            <person name="Martin F."/>
            <person name="Nordberg H.P."/>
            <person name="Cantor M.N."/>
            <person name="Hua S.X."/>
        </authorList>
    </citation>
    <scope>NUCLEOTIDE SEQUENCE [LARGE SCALE GENOMIC DNA]</scope>
    <source>
        <strain evidence="2">h7</strain>
    </source>
</reference>
<evidence type="ECO:0000313" key="1">
    <source>
        <dbReference type="EMBL" id="KIM34924.1"/>
    </source>
</evidence>
<name>A0A0C3BS75_HEBCY</name>
<sequence>MLDVLNLPSLKKWTHHLPYGTSDCAAMISLLYRSSCRLEVLILYGENLPEDLCALLQATPFLRCLSLRLMWKSEDAAIMDDILTRMSLTTPDSSAISGEGATTESLLPRLRLLDCGARYENAYPFTWDRIPPLYYQGQRWSLTLQSQAHESHMSEETALQLLQLVEEGADLRIFNVAASEDFLDNFRGRMNEESAA</sequence>
<dbReference type="AlphaFoldDB" id="A0A0C3BS75"/>
<dbReference type="HOGENOM" id="CLU_1390403_0_0_1"/>
<accession>A0A0C3BS75</accession>
<protein>
    <recommendedName>
        <fullName evidence="3">F-box domain-containing protein</fullName>
    </recommendedName>
</protein>
<organism evidence="1 2">
    <name type="scientific">Hebeloma cylindrosporum</name>
    <dbReference type="NCBI Taxonomy" id="76867"/>
    <lineage>
        <taxon>Eukaryota</taxon>
        <taxon>Fungi</taxon>
        <taxon>Dikarya</taxon>
        <taxon>Basidiomycota</taxon>
        <taxon>Agaricomycotina</taxon>
        <taxon>Agaricomycetes</taxon>
        <taxon>Agaricomycetidae</taxon>
        <taxon>Agaricales</taxon>
        <taxon>Agaricineae</taxon>
        <taxon>Hymenogastraceae</taxon>
        <taxon>Hebeloma</taxon>
    </lineage>
</organism>
<reference evidence="2" key="2">
    <citation type="submission" date="2015-01" db="EMBL/GenBank/DDBJ databases">
        <title>Evolutionary Origins and Diversification of the Mycorrhizal Mutualists.</title>
        <authorList>
            <consortium name="DOE Joint Genome Institute"/>
            <consortium name="Mycorrhizal Genomics Consortium"/>
            <person name="Kohler A."/>
            <person name="Kuo A."/>
            <person name="Nagy L.G."/>
            <person name="Floudas D."/>
            <person name="Copeland A."/>
            <person name="Barry K.W."/>
            <person name="Cichocki N."/>
            <person name="Veneault-Fourrey C."/>
            <person name="LaButti K."/>
            <person name="Lindquist E.A."/>
            <person name="Lipzen A."/>
            <person name="Lundell T."/>
            <person name="Morin E."/>
            <person name="Murat C."/>
            <person name="Riley R."/>
            <person name="Ohm R."/>
            <person name="Sun H."/>
            <person name="Tunlid A."/>
            <person name="Henrissat B."/>
            <person name="Grigoriev I.V."/>
            <person name="Hibbett D.S."/>
            <person name="Martin F."/>
        </authorList>
    </citation>
    <scope>NUCLEOTIDE SEQUENCE [LARGE SCALE GENOMIC DNA]</scope>
    <source>
        <strain evidence="2">h7</strain>
    </source>
</reference>
<dbReference type="EMBL" id="KN831844">
    <property type="protein sequence ID" value="KIM34924.1"/>
    <property type="molecule type" value="Genomic_DNA"/>
</dbReference>
<evidence type="ECO:0000313" key="2">
    <source>
        <dbReference type="Proteomes" id="UP000053424"/>
    </source>
</evidence>
<proteinExistence type="predicted"/>